<keyword evidence="2" id="KW-1185">Reference proteome</keyword>
<organism evidence="1 2">
    <name type="scientific">Thauera sedimentorum</name>
    <dbReference type="NCBI Taxonomy" id="2767595"/>
    <lineage>
        <taxon>Bacteria</taxon>
        <taxon>Pseudomonadati</taxon>
        <taxon>Pseudomonadota</taxon>
        <taxon>Betaproteobacteria</taxon>
        <taxon>Rhodocyclales</taxon>
        <taxon>Zoogloeaceae</taxon>
        <taxon>Thauera</taxon>
    </lineage>
</organism>
<proteinExistence type="predicted"/>
<dbReference type="EMBL" id="JACYTO010000001">
    <property type="protein sequence ID" value="MBD8501273.1"/>
    <property type="molecule type" value="Genomic_DNA"/>
</dbReference>
<reference evidence="2" key="1">
    <citation type="submission" date="2023-07" db="EMBL/GenBank/DDBJ databases">
        <title>Thauera sp. CAU 1555 isolated from sand of Yaerae Beach.</title>
        <authorList>
            <person name="Kim W."/>
        </authorList>
    </citation>
    <scope>NUCLEOTIDE SEQUENCE [LARGE SCALE GENOMIC DNA]</scope>
    <source>
        <strain evidence="2">CAU 1555</strain>
    </source>
</reference>
<name>A0ABR9B4G3_9RHOO</name>
<evidence type="ECO:0000313" key="2">
    <source>
        <dbReference type="Proteomes" id="UP000603602"/>
    </source>
</evidence>
<comment type="caution">
    <text evidence="1">The sequence shown here is derived from an EMBL/GenBank/DDBJ whole genome shotgun (WGS) entry which is preliminary data.</text>
</comment>
<gene>
    <name evidence="1" type="ORF">IFO67_00050</name>
</gene>
<dbReference type="InterPro" id="IPR018912">
    <property type="entry name" value="DUF2478"/>
</dbReference>
<evidence type="ECO:0000313" key="1">
    <source>
        <dbReference type="EMBL" id="MBD8501273.1"/>
    </source>
</evidence>
<dbReference type="Pfam" id="PF10649">
    <property type="entry name" value="DUF2478"/>
    <property type="match status" value="1"/>
</dbReference>
<accession>A0ABR9B4G3</accession>
<dbReference type="Proteomes" id="UP000603602">
    <property type="component" value="Unassembled WGS sequence"/>
</dbReference>
<sequence length="174" mass="17847">MNTAPLPIAAVVYPPTLDIGAFMRATAAALAGRGVRLGGVVQHDARATPDDPCAMALEDLASGARFNLTQDLGSGSTACRLDTGALAQAAVAVRQAIEQGADLVMFNKFGAQEAGGGGLRAEMGLAAARGIPVLTAVAERLSADWQRFTGDPATLLPAEIDAVLAWWQAVRAAH</sequence>
<protein>
    <submittedName>
        <fullName evidence="1">DUF2478 domain-containing protein</fullName>
    </submittedName>
</protein>
<dbReference type="RefSeq" id="WP_187716142.1">
    <property type="nucleotide sequence ID" value="NZ_JACTAH010000001.1"/>
</dbReference>